<sequence>MATNSLPDTVSKPPSEAPKKHKQIVEQSTSNRGQEVLDKLEQRIEEFSQIAKSVGEMNKTMVELKDEVNHLKRKSTDDTETCGSKGKKKPLDPPIDESNNSDSDDVDKYFTSGPSNSNLNTTEFFDELDEFFEDVSEEGDDIDSKLASITNKAITSKRNDEKIKEIQNRHKRPKNVKSLQIPKVDKFLWDQLKSHMRSTDYVLQRCHSSWAQVAVPLIKALGEAQTSQNSSLKSHLSDAFKLITSSIAENIHTRRER</sequence>
<organism evidence="2 3">
    <name type="scientific">Dreissena polymorpha</name>
    <name type="common">Zebra mussel</name>
    <name type="synonym">Mytilus polymorpha</name>
    <dbReference type="NCBI Taxonomy" id="45954"/>
    <lineage>
        <taxon>Eukaryota</taxon>
        <taxon>Metazoa</taxon>
        <taxon>Spiralia</taxon>
        <taxon>Lophotrochozoa</taxon>
        <taxon>Mollusca</taxon>
        <taxon>Bivalvia</taxon>
        <taxon>Autobranchia</taxon>
        <taxon>Heteroconchia</taxon>
        <taxon>Euheterodonta</taxon>
        <taxon>Imparidentia</taxon>
        <taxon>Neoheterodontei</taxon>
        <taxon>Myida</taxon>
        <taxon>Dreissenoidea</taxon>
        <taxon>Dreissenidae</taxon>
        <taxon>Dreissena</taxon>
    </lineage>
</organism>
<reference evidence="2" key="2">
    <citation type="submission" date="2020-11" db="EMBL/GenBank/DDBJ databases">
        <authorList>
            <person name="McCartney M.A."/>
            <person name="Auch B."/>
            <person name="Kono T."/>
            <person name="Mallez S."/>
            <person name="Becker A."/>
            <person name="Gohl D.M."/>
            <person name="Silverstein K.A.T."/>
            <person name="Koren S."/>
            <person name="Bechman K.B."/>
            <person name="Herman A."/>
            <person name="Abrahante J.E."/>
            <person name="Garbe J."/>
        </authorList>
    </citation>
    <scope>NUCLEOTIDE SEQUENCE</scope>
    <source>
        <strain evidence="2">Duluth1</strain>
        <tissue evidence="2">Whole animal</tissue>
    </source>
</reference>
<protein>
    <submittedName>
        <fullName evidence="2">Uncharacterized protein</fullName>
    </submittedName>
</protein>
<dbReference type="EMBL" id="JAIWYP010000013">
    <property type="protein sequence ID" value="KAH3719191.1"/>
    <property type="molecule type" value="Genomic_DNA"/>
</dbReference>
<dbReference type="PANTHER" id="PTHR34239:SF2">
    <property type="entry name" value="TRANSPOSABLE ELEMENT P TRANSPOSASE_THAP9 CONSERVED DOMAIN-CONTAINING PROTEIN"/>
    <property type="match status" value="1"/>
</dbReference>
<feature type="region of interest" description="Disordered" evidence="1">
    <location>
        <begin position="68"/>
        <end position="116"/>
    </location>
</feature>
<name>A0A9D4C8U6_DREPO</name>
<comment type="caution">
    <text evidence="2">The sequence shown here is derived from an EMBL/GenBank/DDBJ whole genome shotgun (WGS) entry which is preliminary data.</text>
</comment>
<evidence type="ECO:0000313" key="3">
    <source>
        <dbReference type="Proteomes" id="UP000828390"/>
    </source>
</evidence>
<accession>A0A9D4C8U6</accession>
<feature type="compositionally biased region" description="Basic and acidic residues" evidence="1">
    <location>
        <begin position="68"/>
        <end position="77"/>
    </location>
</feature>
<dbReference type="AlphaFoldDB" id="A0A9D4C8U6"/>
<evidence type="ECO:0000256" key="1">
    <source>
        <dbReference type="SAM" id="MobiDB-lite"/>
    </source>
</evidence>
<gene>
    <name evidence="2" type="ORF">DPMN_062023</name>
</gene>
<feature type="region of interest" description="Disordered" evidence="1">
    <location>
        <begin position="1"/>
        <end position="35"/>
    </location>
</feature>
<dbReference type="PANTHER" id="PTHR34239">
    <property type="entry name" value="APPLE DOMAIN-CONTAINING PROTEIN"/>
    <property type="match status" value="1"/>
</dbReference>
<dbReference type="Proteomes" id="UP000828390">
    <property type="component" value="Unassembled WGS sequence"/>
</dbReference>
<reference evidence="2" key="1">
    <citation type="journal article" date="2019" name="bioRxiv">
        <title>The Genome of the Zebra Mussel, Dreissena polymorpha: A Resource for Invasive Species Research.</title>
        <authorList>
            <person name="McCartney M.A."/>
            <person name="Auch B."/>
            <person name="Kono T."/>
            <person name="Mallez S."/>
            <person name="Zhang Y."/>
            <person name="Obille A."/>
            <person name="Becker A."/>
            <person name="Abrahante J.E."/>
            <person name="Garbe J."/>
            <person name="Badalamenti J.P."/>
            <person name="Herman A."/>
            <person name="Mangelson H."/>
            <person name="Liachko I."/>
            <person name="Sullivan S."/>
            <person name="Sone E.D."/>
            <person name="Koren S."/>
            <person name="Silverstein K.A.T."/>
            <person name="Beckman K.B."/>
            <person name="Gohl D.M."/>
        </authorList>
    </citation>
    <scope>NUCLEOTIDE SEQUENCE</scope>
    <source>
        <strain evidence="2">Duluth1</strain>
        <tissue evidence="2">Whole animal</tissue>
    </source>
</reference>
<proteinExistence type="predicted"/>
<keyword evidence="3" id="KW-1185">Reference proteome</keyword>
<evidence type="ECO:0000313" key="2">
    <source>
        <dbReference type="EMBL" id="KAH3719191.1"/>
    </source>
</evidence>